<gene>
    <name evidence="2" type="ORF">SAMN06295879_0995</name>
</gene>
<dbReference type="Proteomes" id="UP000189735">
    <property type="component" value="Unassembled WGS sequence"/>
</dbReference>
<sequence length="302" mass="32713">MSRDLIGRIIVVTGGNAGLGYFTAEQLALRGARVVIASRNEAKAKLAIDSLHREVENIEPPSYVHLDLADLASVSRASDELVALPSIDVLVANAGITESTADSTTVDGFESMFGTNHLGHFALISQLMPSLLATADSRIVHLGSISHRFYALDLDEHDSPERFRSFRSYSRSKLAVMTFAFELDRRLREAGHDTRSIVAHPGFALDELTPARPGITPDARPGAAVRTLLGSFAQGKDAGARPIVMAATDEYLRGGEYVGPAGWQQLRGRPRVTAAKAWSRDRAVAAKLWHMSENLTGTSLRL</sequence>
<dbReference type="AlphaFoldDB" id="A0A1T4XBD4"/>
<dbReference type="InterPro" id="IPR036291">
    <property type="entry name" value="NAD(P)-bd_dom_sf"/>
</dbReference>
<organism evidence="2 3">
    <name type="scientific">Agreia bicolorata</name>
    <dbReference type="NCBI Taxonomy" id="110935"/>
    <lineage>
        <taxon>Bacteria</taxon>
        <taxon>Bacillati</taxon>
        <taxon>Actinomycetota</taxon>
        <taxon>Actinomycetes</taxon>
        <taxon>Micrococcales</taxon>
        <taxon>Microbacteriaceae</taxon>
        <taxon>Agreia</taxon>
    </lineage>
</organism>
<dbReference type="RefSeq" id="WP_078713557.1">
    <property type="nucleotide sequence ID" value="NZ_FUYG01000002.1"/>
</dbReference>
<evidence type="ECO:0000313" key="2">
    <source>
        <dbReference type="EMBL" id="SKA86880.1"/>
    </source>
</evidence>
<dbReference type="EMBL" id="FUYG01000002">
    <property type="protein sequence ID" value="SKA86880.1"/>
    <property type="molecule type" value="Genomic_DNA"/>
</dbReference>
<dbReference type="Gene3D" id="3.40.50.720">
    <property type="entry name" value="NAD(P)-binding Rossmann-like Domain"/>
    <property type="match status" value="1"/>
</dbReference>
<dbReference type="InterPro" id="IPR002347">
    <property type="entry name" value="SDR_fam"/>
</dbReference>
<keyword evidence="1" id="KW-0560">Oxidoreductase</keyword>
<dbReference type="PRINTS" id="PR00081">
    <property type="entry name" value="GDHRDH"/>
</dbReference>
<evidence type="ECO:0000313" key="3">
    <source>
        <dbReference type="Proteomes" id="UP000189735"/>
    </source>
</evidence>
<dbReference type="SUPFAM" id="SSF51735">
    <property type="entry name" value="NAD(P)-binding Rossmann-fold domains"/>
    <property type="match status" value="1"/>
</dbReference>
<accession>A0A1T4XBD4</accession>
<evidence type="ECO:0000256" key="1">
    <source>
        <dbReference type="ARBA" id="ARBA00023002"/>
    </source>
</evidence>
<proteinExistence type="predicted"/>
<dbReference type="PANTHER" id="PTHR43157:SF31">
    <property type="entry name" value="PHOSPHATIDYLINOSITOL-GLYCAN BIOSYNTHESIS CLASS F PROTEIN"/>
    <property type="match status" value="1"/>
</dbReference>
<name>A0A1T4XBD4_9MICO</name>
<dbReference type="GO" id="GO:0016491">
    <property type="term" value="F:oxidoreductase activity"/>
    <property type="evidence" value="ECO:0007669"/>
    <property type="project" value="UniProtKB-KW"/>
</dbReference>
<dbReference type="Pfam" id="PF00106">
    <property type="entry name" value="adh_short"/>
    <property type="match status" value="1"/>
</dbReference>
<protein>
    <submittedName>
        <fullName evidence="2">NAD(P)-dependent dehydrogenase, short-chain alcohol dehydrogenase family</fullName>
    </submittedName>
</protein>
<reference evidence="3" key="1">
    <citation type="submission" date="2017-02" db="EMBL/GenBank/DDBJ databases">
        <authorList>
            <person name="Varghese N."/>
            <person name="Submissions S."/>
        </authorList>
    </citation>
    <scope>NUCLEOTIDE SEQUENCE [LARGE SCALE GENOMIC DNA]</scope>
    <source>
        <strain evidence="3">VKM Ac-2052</strain>
    </source>
</reference>
<dbReference type="PANTHER" id="PTHR43157">
    <property type="entry name" value="PHOSPHATIDYLINOSITOL-GLYCAN BIOSYNTHESIS CLASS F PROTEIN-RELATED"/>
    <property type="match status" value="1"/>
</dbReference>